<keyword evidence="1" id="KW-0812">Transmembrane</keyword>
<accession>A0ABR9MZM0</accession>
<keyword evidence="3" id="KW-1185">Reference proteome</keyword>
<dbReference type="EMBL" id="JADAQT010000089">
    <property type="protein sequence ID" value="MBE1876838.1"/>
    <property type="molecule type" value="Genomic_DNA"/>
</dbReference>
<comment type="caution">
    <text evidence="2">The sequence shown here is derived from an EMBL/GenBank/DDBJ whole genome shotgun (WGS) entry which is preliminary data.</text>
</comment>
<dbReference type="RefSeq" id="WP_192863394.1">
    <property type="nucleotide sequence ID" value="NZ_JADAQT010000089.1"/>
</dbReference>
<feature type="transmembrane region" description="Helical" evidence="1">
    <location>
        <begin position="38"/>
        <end position="61"/>
    </location>
</feature>
<gene>
    <name evidence="2" type="ORF">IHE71_14155</name>
</gene>
<evidence type="ECO:0000313" key="3">
    <source>
        <dbReference type="Proteomes" id="UP000625527"/>
    </source>
</evidence>
<sequence length="63" mass="6636">MAEEGKASRAEHLVAWVRRWGRLARVGGAAVRTPAGRLIGALLLVPVVVLVLVIIGIVRALTG</sequence>
<protein>
    <submittedName>
        <fullName evidence="2">Uncharacterized protein</fullName>
    </submittedName>
</protein>
<evidence type="ECO:0000313" key="2">
    <source>
        <dbReference type="EMBL" id="MBE1876838.1"/>
    </source>
</evidence>
<keyword evidence="1" id="KW-1133">Transmembrane helix</keyword>
<proteinExistence type="predicted"/>
<reference evidence="2 3" key="1">
    <citation type="submission" date="2020-10" db="EMBL/GenBank/DDBJ databases">
        <title>Myceligenerans pegani sp. nov., an endophytic actinomycete isolated from Peganum harmala L. in Xinjiang, China.</title>
        <authorList>
            <person name="Xin L."/>
        </authorList>
    </citation>
    <scope>NUCLEOTIDE SEQUENCE [LARGE SCALE GENOMIC DNA]</scope>
    <source>
        <strain evidence="2 3">TRM65318</strain>
    </source>
</reference>
<organism evidence="2 3">
    <name type="scientific">Myceligenerans pegani</name>
    <dbReference type="NCBI Taxonomy" id="2776917"/>
    <lineage>
        <taxon>Bacteria</taxon>
        <taxon>Bacillati</taxon>
        <taxon>Actinomycetota</taxon>
        <taxon>Actinomycetes</taxon>
        <taxon>Micrococcales</taxon>
        <taxon>Promicromonosporaceae</taxon>
        <taxon>Myceligenerans</taxon>
    </lineage>
</organism>
<evidence type="ECO:0000256" key="1">
    <source>
        <dbReference type="SAM" id="Phobius"/>
    </source>
</evidence>
<name>A0ABR9MZM0_9MICO</name>
<keyword evidence="1" id="KW-0472">Membrane</keyword>
<dbReference type="Proteomes" id="UP000625527">
    <property type="component" value="Unassembled WGS sequence"/>
</dbReference>